<evidence type="ECO:0000256" key="6">
    <source>
        <dbReference type="SAM" id="Phobius"/>
    </source>
</evidence>
<dbReference type="InterPro" id="IPR011701">
    <property type="entry name" value="MFS"/>
</dbReference>
<dbReference type="GO" id="GO:0022857">
    <property type="term" value="F:transmembrane transporter activity"/>
    <property type="evidence" value="ECO:0007669"/>
    <property type="project" value="InterPro"/>
</dbReference>
<dbReference type="SUPFAM" id="SSF103473">
    <property type="entry name" value="MFS general substrate transporter"/>
    <property type="match status" value="1"/>
</dbReference>
<gene>
    <name evidence="8" type="ORF">HYFRA_00006515</name>
</gene>
<sequence length="623" mass="69736">MNALSALSAADTALGFARRCEEIFPVCWDRQRRAEESPPPTPITPPEFSTECLLVSTRLYSTKSLHDNIRYYNENNTSTMSHNQLKNRVRADYPFQLEYRTRWNDNDMYQHMNNSVYNFLFDSVVNAYLIQECGLKPATSSQYGLVVHSHGDFFGSIAFPAVADLALRVKKLGKSSVTYEIGLFERGEEKVKAVGELVHVFVDRETGRPALNGMEERLKTGLTKIYIPLSPNTPLLCTSSSLGPLVCDTFDLRPRKLPLTMGSTIHHEEKVGVAGKIDSDEEARMQQVESIDEKSPIDTVPPSALPAKVFEAPEFIRNMTAEERVEVEARLKRKLDIRLMPMIVLMYIMNYLDRNNIAAAKLAGIETDLNLSDTEFQTSVSILFVGYLLMQVPSNLFLNKIGKPAIYLPSCMVVWGLISAATAACQNYGGLIACRFMLGFVEAAYFPGCLYYLSCWYTRKELGFRTAVFYSGALISGAFSGLIAAGIKSGMDGAHGLRAWRWLFIIEGAITVGIAAAAFFILPNFPNTTTWLTDEERRLAVWRLEEDIGQEDWVDSKKQSFKEGLKLAFSDVKTYVLMVLLFGIVASGTVTNFFPYVSVPVPISAFHLGWGDREDTNEKIAPW</sequence>
<dbReference type="InterPro" id="IPR036259">
    <property type="entry name" value="MFS_trans_sf"/>
</dbReference>
<organism evidence="8 9">
    <name type="scientific">Hymenoscyphus fraxineus</name>
    <dbReference type="NCBI Taxonomy" id="746836"/>
    <lineage>
        <taxon>Eukaryota</taxon>
        <taxon>Fungi</taxon>
        <taxon>Dikarya</taxon>
        <taxon>Ascomycota</taxon>
        <taxon>Pezizomycotina</taxon>
        <taxon>Leotiomycetes</taxon>
        <taxon>Helotiales</taxon>
        <taxon>Helotiaceae</taxon>
        <taxon>Hymenoscyphus</taxon>
    </lineage>
</organism>
<keyword evidence="5 6" id="KW-0472">Membrane</keyword>
<evidence type="ECO:0000256" key="2">
    <source>
        <dbReference type="ARBA" id="ARBA00022448"/>
    </source>
</evidence>
<feature type="transmembrane region" description="Helical" evidence="6">
    <location>
        <begin position="436"/>
        <end position="455"/>
    </location>
</feature>
<feature type="transmembrane region" description="Helical" evidence="6">
    <location>
        <begin position="467"/>
        <end position="487"/>
    </location>
</feature>
<protein>
    <recommendedName>
        <fullName evidence="7">Major facilitator superfamily (MFS) profile domain-containing protein</fullName>
    </recommendedName>
</protein>
<comment type="caution">
    <text evidence="8">The sequence shown here is derived from an EMBL/GenBank/DDBJ whole genome shotgun (WGS) entry which is preliminary data.</text>
</comment>
<dbReference type="PANTHER" id="PTHR43791:SF92">
    <property type="entry name" value="AGL026WP"/>
    <property type="match status" value="1"/>
</dbReference>
<feature type="domain" description="Major facilitator superfamily (MFS) profile" evidence="7">
    <location>
        <begin position="339"/>
        <end position="623"/>
    </location>
</feature>
<keyword evidence="2" id="KW-0813">Transport</keyword>
<keyword evidence="3 6" id="KW-0812">Transmembrane</keyword>
<evidence type="ECO:0000313" key="8">
    <source>
        <dbReference type="EMBL" id="CAG8951117.1"/>
    </source>
</evidence>
<evidence type="ECO:0000256" key="3">
    <source>
        <dbReference type="ARBA" id="ARBA00022692"/>
    </source>
</evidence>
<dbReference type="OrthoDB" id="2420454at2759"/>
<dbReference type="Proteomes" id="UP000696280">
    <property type="component" value="Unassembled WGS sequence"/>
</dbReference>
<evidence type="ECO:0000256" key="4">
    <source>
        <dbReference type="ARBA" id="ARBA00022989"/>
    </source>
</evidence>
<evidence type="ECO:0000256" key="5">
    <source>
        <dbReference type="ARBA" id="ARBA00023136"/>
    </source>
</evidence>
<feature type="transmembrane region" description="Helical" evidence="6">
    <location>
        <begin position="380"/>
        <end position="398"/>
    </location>
</feature>
<dbReference type="AlphaFoldDB" id="A0A9N9KT60"/>
<name>A0A9N9KT60_9HELO</name>
<dbReference type="SUPFAM" id="SSF54637">
    <property type="entry name" value="Thioesterase/thiol ester dehydrase-isomerase"/>
    <property type="match status" value="1"/>
</dbReference>
<dbReference type="PANTHER" id="PTHR43791">
    <property type="entry name" value="PERMEASE-RELATED"/>
    <property type="match status" value="1"/>
</dbReference>
<keyword evidence="4 6" id="KW-1133">Transmembrane helix</keyword>
<keyword evidence="9" id="KW-1185">Reference proteome</keyword>
<dbReference type="CDD" id="cd00586">
    <property type="entry name" value="4HBT"/>
    <property type="match status" value="1"/>
</dbReference>
<dbReference type="Gene3D" id="3.10.129.10">
    <property type="entry name" value="Hotdog Thioesterase"/>
    <property type="match status" value="1"/>
</dbReference>
<dbReference type="InterPro" id="IPR029069">
    <property type="entry name" value="HotDog_dom_sf"/>
</dbReference>
<accession>A0A9N9KT60</accession>
<proteinExistence type="predicted"/>
<evidence type="ECO:0000313" key="9">
    <source>
        <dbReference type="Proteomes" id="UP000696280"/>
    </source>
</evidence>
<feature type="transmembrane region" description="Helical" evidence="6">
    <location>
        <begin position="405"/>
        <end position="424"/>
    </location>
</feature>
<dbReference type="PROSITE" id="PS50850">
    <property type="entry name" value="MFS"/>
    <property type="match status" value="1"/>
</dbReference>
<dbReference type="InterPro" id="IPR020846">
    <property type="entry name" value="MFS_dom"/>
</dbReference>
<dbReference type="FunFam" id="1.20.1250.20:FF:000057">
    <property type="entry name" value="MFS general substrate transporter"/>
    <property type="match status" value="1"/>
</dbReference>
<comment type="subcellular location">
    <subcellularLocation>
        <location evidence="1">Membrane</location>
        <topology evidence="1">Multi-pass membrane protein</topology>
    </subcellularLocation>
</comment>
<dbReference type="GO" id="GO:0016020">
    <property type="term" value="C:membrane"/>
    <property type="evidence" value="ECO:0007669"/>
    <property type="project" value="UniProtKB-SubCell"/>
</dbReference>
<evidence type="ECO:0000259" key="7">
    <source>
        <dbReference type="PROSITE" id="PS50850"/>
    </source>
</evidence>
<dbReference type="FunFam" id="3.10.129.10:FF:000104">
    <property type="entry name" value="Thioesterase family protein (AFU_orthologue AFUA_2G16350)"/>
    <property type="match status" value="1"/>
</dbReference>
<dbReference type="Pfam" id="PF13279">
    <property type="entry name" value="4HBT_2"/>
    <property type="match status" value="1"/>
</dbReference>
<dbReference type="EMBL" id="CAJVRL010000039">
    <property type="protein sequence ID" value="CAG8951117.1"/>
    <property type="molecule type" value="Genomic_DNA"/>
</dbReference>
<evidence type="ECO:0000256" key="1">
    <source>
        <dbReference type="ARBA" id="ARBA00004141"/>
    </source>
</evidence>
<reference evidence="8" key="1">
    <citation type="submission" date="2021-07" db="EMBL/GenBank/DDBJ databases">
        <authorList>
            <person name="Durling M."/>
        </authorList>
    </citation>
    <scope>NUCLEOTIDE SEQUENCE</scope>
</reference>
<dbReference type="Gene3D" id="1.20.1250.20">
    <property type="entry name" value="MFS general substrate transporter like domains"/>
    <property type="match status" value="1"/>
</dbReference>
<feature type="transmembrane region" description="Helical" evidence="6">
    <location>
        <begin position="499"/>
        <end position="522"/>
    </location>
</feature>
<dbReference type="Pfam" id="PF07690">
    <property type="entry name" value="MFS_1"/>
    <property type="match status" value="1"/>
</dbReference>
<feature type="transmembrane region" description="Helical" evidence="6">
    <location>
        <begin position="575"/>
        <end position="594"/>
    </location>
</feature>